<accession>A7SAZ0</accession>
<feature type="non-terminal residue" evidence="10">
    <location>
        <position position="1"/>
    </location>
</feature>
<proteinExistence type="inferred from homology"/>
<evidence type="ECO:0000313" key="11">
    <source>
        <dbReference type="Proteomes" id="UP000001593"/>
    </source>
</evidence>
<keyword evidence="2" id="KW-0378">Hydrolase</keyword>
<organism evidence="10 11">
    <name type="scientific">Nematostella vectensis</name>
    <name type="common">Starlet sea anemone</name>
    <dbReference type="NCBI Taxonomy" id="45351"/>
    <lineage>
        <taxon>Eukaryota</taxon>
        <taxon>Metazoa</taxon>
        <taxon>Cnidaria</taxon>
        <taxon>Anthozoa</taxon>
        <taxon>Hexacorallia</taxon>
        <taxon>Actiniaria</taxon>
        <taxon>Edwardsiidae</taxon>
        <taxon>Nematostella</taxon>
    </lineage>
</organism>
<dbReference type="InterPro" id="IPR012341">
    <property type="entry name" value="6hp_glycosidase-like_sf"/>
</dbReference>
<dbReference type="FunFam" id="1.50.10.10:FF:000023">
    <property type="entry name" value="Protein-glucosylgalactosylhydroxylysine glucosidase"/>
    <property type="match status" value="1"/>
</dbReference>
<keyword evidence="11" id="KW-1185">Reference proteome</keyword>
<evidence type="ECO:0000256" key="7">
    <source>
        <dbReference type="ARBA" id="ARBA00071505"/>
    </source>
</evidence>
<dbReference type="Gene3D" id="1.50.10.10">
    <property type="match status" value="1"/>
</dbReference>
<evidence type="ECO:0000313" key="10">
    <source>
        <dbReference type="EMBL" id="EDO39162.1"/>
    </source>
</evidence>
<dbReference type="HOGENOM" id="CLU_006285_4_2_1"/>
<evidence type="ECO:0000259" key="9">
    <source>
        <dbReference type="Pfam" id="PF03632"/>
    </source>
</evidence>
<dbReference type="Proteomes" id="UP000001593">
    <property type="component" value="Unassembled WGS sequence"/>
</dbReference>
<dbReference type="InterPro" id="IPR005195">
    <property type="entry name" value="Glyco_hydro_65_M"/>
</dbReference>
<dbReference type="PANTHER" id="PTHR11051">
    <property type="entry name" value="GLYCOSYL HYDROLASE-RELATED"/>
    <property type="match status" value="1"/>
</dbReference>
<dbReference type="InterPro" id="IPR008928">
    <property type="entry name" value="6-hairpin_glycosidase_sf"/>
</dbReference>
<evidence type="ECO:0000256" key="5">
    <source>
        <dbReference type="ARBA" id="ARBA00053339"/>
    </source>
</evidence>
<feature type="domain" description="Glycoside hydrolase family 65 central catalytic" evidence="9">
    <location>
        <begin position="260"/>
        <end position="471"/>
    </location>
</feature>
<dbReference type="EC" id="3.2.1.107" evidence="6"/>
<dbReference type="Gene3D" id="2.60.420.10">
    <property type="entry name" value="Maltose phosphorylase, domain 3"/>
    <property type="match status" value="1"/>
</dbReference>
<evidence type="ECO:0000256" key="6">
    <source>
        <dbReference type="ARBA" id="ARBA00066430"/>
    </source>
</evidence>
<comment type="function">
    <text evidence="5">Catalyzes the hydrolysis of glucose from the disaccharide unit linked to hydroxylysine residues of collagen and collagen-like proteins.</text>
</comment>
<dbReference type="PANTHER" id="PTHR11051:SF8">
    <property type="entry name" value="PROTEIN-GLUCOSYLGALACTOSYLHYDROXYLYSINE GLUCOSIDASE"/>
    <property type="match status" value="1"/>
</dbReference>
<dbReference type="InParanoid" id="A7SAZ0"/>
<dbReference type="eggNOG" id="KOG4125">
    <property type="taxonomic scope" value="Eukaryota"/>
</dbReference>
<keyword evidence="3" id="KW-0326">Glycosidase</keyword>
<dbReference type="Pfam" id="PF03632">
    <property type="entry name" value="Glyco_hydro_65m"/>
    <property type="match status" value="1"/>
</dbReference>
<comment type="catalytic activity">
    <reaction evidence="4">
        <text>(5R)-5-O-[alpha-D-glucosyl-(1-&gt;2)-beta-D-galactosyl]-5-hydroxy-L-lysyl-[collagen] + H2O = (5R)-5-O-(beta-D-galactosyl)-5-hydroxy-L-lysyl-[collagen] + D-glucose</text>
        <dbReference type="Rhea" id="RHEA:11068"/>
        <dbReference type="Rhea" id="RHEA-COMP:12753"/>
        <dbReference type="Rhea" id="RHEA-COMP:12754"/>
        <dbReference type="ChEBI" id="CHEBI:4167"/>
        <dbReference type="ChEBI" id="CHEBI:15377"/>
        <dbReference type="ChEBI" id="CHEBI:133443"/>
        <dbReference type="ChEBI" id="CHEBI:133452"/>
        <dbReference type="EC" id="3.2.1.107"/>
    </reaction>
</comment>
<evidence type="ECO:0000256" key="3">
    <source>
        <dbReference type="ARBA" id="ARBA00023295"/>
    </source>
</evidence>
<evidence type="ECO:0000256" key="8">
    <source>
        <dbReference type="ARBA" id="ARBA00079982"/>
    </source>
</evidence>
<evidence type="ECO:0000256" key="4">
    <source>
        <dbReference type="ARBA" id="ARBA00051415"/>
    </source>
</evidence>
<evidence type="ECO:0000256" key="2">
    <source>
        <dbReference type="ARBA" id="ARBA00022801"/>
    </source>
</evidence>
<dbReference type="EMBL" id="DS469612">
    <property type="protein sequence ID" value="EDO39162.1"/>
    <property type="molecule type" value="Genomic_DNA"/>
</dbReference>
<dbReference type="GO" id="GO:0004553">
    <property type="term" value="F:hydrolase activity, hydrolyzing O-glycosyl compounds"/>
    <property type="evidence" value="ECO:0000318"/>
    <property type="project" value="GO_Central"/>
</dbReference>
<dbReference type="GO" id="GO:0047402">
    <property type="term" value="F:protein-glucosylgalactosylhydroxylysine glucosidase activity"/>
    <property type="evidence" value="ECO:0007669"/>
    <property type="project" value="UniProtKB-EC"/>
</dbReference>
<protein>
    <recommendedName>
        <fullName evidence="7">Protein-glucosylgalactosylhydroxylysine glucosidase</fullName>
        <ecNumber evidence="6">3.2.1.107</ecNumber>
    </recommendedName>
    <alternativeName>
        <fullName evidence="8">Acid trehalase-like protein 1</fullName>
    </alternativeName>
</protein>
<comment type="similarity">
    <text evidence="1">Belongs to the glycosyl hydrolase 65 family.</text>
</comment>
<evidence type="ECO:0000256" key="1">
    <source>
        <dbReference type="ARBA" id="ARBA00006768"/>
    </source>
</evidence>
<sequence length="626" mass="70795">LMPSVGNGYIGTVIYSDSIHISGVFSGKANPKKSKVYPVYFYEHTHRARIPSQVAINYKVKGIQGKHSYALDVSQGVFYHWFNGAHLRIEQRIYAHRSRKHVLVVEIEARNDSPDPVTLEIINGRGNESRDIDFVEVEIDDGVTAAVGKVNITEEDGITQPTVAVVWSDVPSTLLVNKLTEKQTWTFITAMTTSLDTKFEPLSEALSQSKSSLLETHKEAWSELWSTGRIDVEGDLQLSQAIYSSMYNILSSTRADWPYGLSPGGLPGGEEYMGHTFWDQDIWMYPSLVLLQPDLARASLQYRYDRLPAARRIAKKFGYKGAMFPWESSYTGLETSPGEVYGKNQIHITSDIAHAAKLYWRATKDELWLRKTGFPLVCQTAEYWASRAKVRTRDGSTEYVINDVMPPDEYQYPVNNSVYTNVGAKLNLEFALKIGKLLGQSMPSEWPSIAEKLFIPYDSRRDYHPEFEGYERGTLAKQADAILIGYPLMYEMEQRTRFNDLDYYEKNTDPNGPAMTHAMFAIGWLELGEGERARKPFLKNYENINGPFKIWTEHRNRKGAVNFITGAGGFLQALLYGYGGFRIKETQLDFNPSLPPTASTLTITGVWYLGNSLRFAIDKSGVSVRV</sequence>
<reference evidence="10 11" key="1">
    <citation type="journal article" date="2007" name="Science">
        <title>Sea anemone genome reveals ancestral eumetazoan gene repertoire and genomic organization.</title>
        <authorList>
            <person name="Putnam N.H."/>
            <person name="Srivastava M."/>
            <person name="Hellsten U."/>
            <person name="Dirks B."/>
            <person name="Chapman J."/>
            <person name="Salamov A."/>
            <person name="Terry A."/>
            <person name="Shapiro H."/>
            <person name="Lindquist E."/>
            <person name="Kapitonov V.V."/>
            <person name="Jurka J."/>
            <person name="Genikhovich G."/>
            <person name="Grigoriev I.V."/>
            <person name="Lucas S.M."/>
            <person name="Steele R.E."/>
            <person name="Finnerty J.R."/>
            <person name="Technau U."/>
            <person name="Martindale M.Q."/>
            <person name="Rokhsar D.S."/>
        </authorList>
    </citation>
    <scope>NUCLEOTIDE SEQUENCE [LARGE SCALE GENOMIC DNA]</scope>
    <source>
        <strain evidence="11">CH2 X CH6</strain>
    </source>
</reference>
<dbReference type="STRING" id="45351.A7SAZ0"/>
<dbReference type="GO" id="GO:0005975">
    <property type="term" value="P:carbohydrate metabolic process"/>
    <property type="evidence" value="ECO:0000318"/>
    <property type="project" value="GO_Central"/>
</dbReference>
<name>A7SAZ0_NEMVE</name>
<feature type="non-terminal residue" evidence="10">
    <location>
        <position position="626"/>
    </location>
</feature>
<dbReference type="OMA" id="WTSVPDH"/>
<dbReference type="AlphaFoldDB" id="A7SAZ0"/>
<dbReference type="SUPFAM" id="SSF48208">
    <property type="entry name" value="Six-hairpin glycosidases"/>
    <property type="match status" value="1"/>
</dbReference>
<gene>
    <name evidence="10" type="ORF">NEMVEDRAFT_v1g31786</name>
</gene>
<dbReference type="PhylomeDB" id="A7SAZ0"/>